<dbReference type="SUPFAM" id="SSF69255">
    <property type="entry name" value="gp5 N-terminal domain-like"/>
    <property type="match status" value="1"/>
</dbReference>
<dbReference type="RefSeq" id="WP_150940462.1">
    <property type="nucleotide sequence ID" value="NZ_WAAT01000050.1"/>
</dbReference>
<dbReference type="Gene3D" id="3.10.450.190">
    <property type="match status" value="1"/>
</dbReference>
<protein>
    <recommendedName>
        <fullName evidence="1">Gp5/Type VI secretion system Vgr protein OB-fold domain-containing protein</fullName>
    </recommendedName>
</protein>
<proteinExistence type="predicted"/>
<accession>A0A6N6MAQ9</accession>
<name>A0A6N6MAQ9_9FLAO</name>
<evidence type="ECO:0000259" key="1">
    <source>
        <dbReference type="Pfam" id="PF04717"/>
    </source>
</evidence>
<organism evidence="2 3">
    <name type="scientific">Pseudotamlana haliotis</name>
    <dbReference type="NCBI Taxonomy" id="2614804"/>
    <lineage>
        <taxon>Bacteria</taxon>
        <taxon>Pseudomonadati</taxon>
        <taxon>Bacteroidota</taxon>
        <taxon>Flavobacteriia</taxon>
        <taxon>Flavobacteriales</taxon>
        <taxon>Flavobacteriaceae</taxon>
        <taxon>Pseudotamlana</taxon>
    </lineage>
</organism>
<gene>
    <name evidence="2" type="ORF">F6U93_12895</name>
</gene>
<dbReference type="EMBL" id="WAAT01000050">
    <property type="protein sequence ID" value="KAB1067303.1"/>
    <property type="molecule type" value="Genomic_DNA"/>
</dbReference>
<sequence>MALQSVTEIYIGDTAINAFKSFNLIQNINAHHELRLECRTDVLETISGEIANTSKKYLGEVLTLKVSSLTAYSAYKVLEFKGVVTSVSNKRGRNSEHIVLIKAQSPTILCDDGPHYNSYLNQSLSDVLSDTLDGYDTAKLSAKINPRNAAPIPYTVQHHESNWGYMSRLAMQYSEWLFYNGKQLVFGTPENGEDIVLTYGHDLQGFSLDLVPLPNKFNYFTQDYLTDEKHEVKTDDINTGASGYHGFVSERSAVLYAKETQVLVNDLDVTDLKQRMDTQTELQKKAVESQQVWLRGESDNPGVGIGEIIEIKDEHGSHGRFRVISVGHSNNENGQYRNTFEGLSADIDVFPDTNFEATPRSSTQTAVVVENVDPDALSRIKVQFPWQQITGESTPWIRMVKPHAGSEKGFHFIPEIGEEVLVGFQGGNAERPYVLGSLYHGSMKAESWKTDANDIKAIRTRSGHTIELNDTDGAEKINIYDNKGSIITFDTQEKSLYITATENLEFQAKNIKITAEENIALEAKGDIITASEGDTSIVAQGDANLQSEGDATISSQASITLESTKDTSVKAQNITTEAHVSNKTKGQQTQIQGQITAVQGASGKIEVM</sequence>
<evidence type="ECO:0000313" key="3">
    <source>
        <dbReference type="Proteomes" id="UP000441333"/>
    </source>
</evidence>
<reference evidence="2 3" key="1">
    <citation type="submission" date="2019-09" db="EMBL/GenBank/DDBJ databases">
        <authorList>
            <person name="Cao W.R."/>
        </authorList>
    </citation>
    <scope>NUCLEOTIDE SEQUENCE [LARGE SCALE GENOMIC DNA]</scope>
    <source>
        <strain evidence="2 3">B1N29</strain>
    </source>
</reference>
<dbReference type="Gene3D" id="2.30.110.50">
    <property type="match status" value="1"/>
</dbReference>
<dbReference type="Gene3D" id="3.55.50.10">
    <property type="entry name" value="Baseplate protein-like domains"/>
    <property type="match status" value="1"/>
</dbReference>
<keyword evidence="3" id="KW-1185">Reference proteome</keyword>
<dbReference type="InterPro" id="IPR037026">
    <property type="entry name" value="Vgr_OB-fold_dom_sf"/>
</dbReference>
<dbReference type="Pfam" id="PF05954">
    <property type="entry name" value="Phage_GPD"/>
    <property type="match status" value="1"/>
</dbReference>
<dbReference type="SUPFAM" id="SSF69349">
    <property type="entry name" value="Phage fibre proteins"/>
    <property type="match status" value="1"/>
</dbReference>
<dbReference type="AlphaFoldDB" id="A0A6N6MAQ9"/>
<feature type="domain" description="Gp5/Type VI secretion system Vgr protein OB-fold" evidence="1">
    <location>
        <begin position="364"/>
        <end position="439"/>
    </location>
</feature>
<dbReference type="Gene3D" id="2.40.50.230">
    <property type="entry name" value="Gp5 N-terminal domain"/>
    <property type="match status" value="1"/>
</dbReference>
<dbReference type="Pfam" id="PF04717">
    <property type="entry name" value="Phage_base_V"/>
    <property type="match status" value="1"/>
</dbReference>
<comment type="caution">
    <text evidence="2">The sequence shown here is derived from an EMBL/GenBank/DDBJ whole genome shotgun (WGS) entry which is preliminary data.</text>
</comment>
<evidence type="ECO:0000313" key="2">
    <source>
        <dbReference type="EMBL" id="KAB1067303.1"/>
    </source>
</evidence>
<dbReference type="SUPFAM" id="SSF69279">
    <property type="entry name" value="Phage tail proteins"/>
    <property type="match status" value="1"/>
</dbReference>
<dbReference type="InterPro" id="IPR006531">
    <property type="entry name" value="Gp5/Vgr_OB"/>
</dbReference>
<dbReference type="Proteomes" id="UP000441333">
    <property type="component" value="Unassembled WGS sequence"/>
</dbReference>